<feature type="compositionally biased region" description="Polar residues" evidence="1">
    <location>
        <begin position="326"/>
        <end position="342"/>
    </location>
</feature>
<evidence type="ECO:0000313" key="3">
    <source>
        <dbReference type="Proteomes" id="UP001373714"/>
    </source>
</evidence>
<sequence length="432" mass="46104">MSAGTPPNQKRRLPSSPSLSPGFFQPKPQVLAWGPSRANGIPRPQSPQESFLSPFGYPSPTTMSPTSPITRPLSFSPHLRHLSPAPSSGVSSAKSMSEGESSDEEVLPPTTQNLKVHLPDPESESEDEGNNGPEIDVVDIDLMDPTTIPLDLRSDTASFLSEPIFSGSSPMNSAIITIEELPALPMSPALSRTYSSQSATSSISAATASHVGWHDAGIEVIQGEYSSCASDSELDDTTDDPQTEDDDCFEWNVDVCSSSYPADDILLGGFLGLSTGGTNAAMMGIGMGFPKAMDRSFNTNVSARPATPFTPRKTRGFATIATPSVLTQNLEKTTPTGSANSTLKRRSLNTPNTKKRRRIYSLFDDKDGEGDDESDEAESSASPAKRVKGRMTIDSVLNGGAFNLQQQHADHRRGSLSQMFGVALGDDMDVDL</sequence>
<evidence type="ECO:0000256" key="1">
    <source>
        <dbReference type="SAM" id="MobiDB-lite"/>
    </source>
</evidence>
<dbReference type="EMBL" id="JAVHNS010000015">
    <property type="protein sequence ID" value="KAK6334382.1"/>
    <property type="molecule type" value="Genomic_DNA"/>
</dbReference>
<gene>
    <name evidence="2" type="ORF">TWF730_003597</name>
</gene>
<feature type="region of interest" description="Disordered" evidence="1">
    <location>
        <begin position="1"/>
        <end position="136"/>
    </location>
</feature>
<comment type="caution">
    <text evidence="2">The sequence shown here is derived from an EMBL/GenBank/DDBJ whole genome shotgun (WGS) entry which is preliminary data.</text>
</comment>
<reference evidence="2 3" key="1">
    <citation type="submission" date="2019-10" db="EMBL/GenBank/DDBJ databases">
        <authorList>
            <person name="Palmer J.M."/>
        </authorList>
    </citation>
    <scope>NUCLEOTIDE SEQUENCE [LARGE SCALE GENOMIC DNA]</scope>
    <source>
        <strain evidence="2 3">TWF730</strain>
    </source>
</reference>
<feature type="compositionally biased region" description="Basic residues" evidence="1">
    <location>
        <begin position="343"/>
        <end position="359"/>
    </location>
</feature>
<keyword evidence="3" id="KW-1185">Reference proteome</keyword>
<protein>
    <submittedName>
        <fullName evidence="2">Uncharacterized protein</fullName>
    </submittedName>
</protein>
<proteinExistence type="predicted"/>
<dbReference type="AlphaFoldDB" id="A0AAV9U6Z6"/>
<feature type="compositionally biased region" description="Acidic residues" evidence="1">
    <location>
        <begin position="366"/>
        <end position="378"/>
    </location>
</feature>
<accession>A0AAV9U6Z6</accession>
<dbReference type="Proteomes" id="UP001373714">
    <property type="component" value="Unassembled WGS sequence"/>
</dbReference>
<feature type="region of interest" description="Disordered" evidence="1">
    <location>
        <begin position="326"/>
        <end position="389"/>
    </location>
</feature>
<evidence type="ECO:0000313" key="2">
    <source>
        <dbReference type="EMBL" id="KAK6334382.1"/>
    </source>
</evidence>
<feature type="compositionally biased region" description="Low complexity" evidence="1">
    <location>
        <begin position="58"/>
        <end position="70"/>
    </location>
</feature>
<organism evidence="2 3">
    <name type="scientific">Orbilia blumenaviensis</name>
    <dbReference type="NCBI Taxonomy" id="1796055"/>
    <lineage>
        <taxon>Eukaryota</taxon>
        <taxon>Fungi</taxon>
        <taxon>Dikarya</taxon>
        <taxon>Ascomycota</taxon>
        <taxon>Pezizomycotina</taxon>
        <taxon>Orbiliomycetes</taxon>
        <taxon>Orbiliales</taxon>
        <taxon>Orbiliaceae</taxon>
        <taxon>Orbilia</taxon>
    </lineage>
</organism>
<name>A0AAV9U6Z6_9PEZI</name>